<organism evidence="9 10">
    <name type="scientific">Callorhinchus milii</name>
    <name type="common">Ghost shark</name>
    <dbReference type="NCBI Taxonomy" id="7868"/>
    <lineage>
        <taxon>Eukaryota</taxon>
        <taxon>Metazoa</taxon>
        <taxon>Chordata</taxon>
        <taxon>Craniata</taxon>
        <taxon>Vertebrata</taxon>
        <taxon>Chondrichthyes</taxon>
        <taxon>Holocephali</taxon>
        <taxon>Chimaeriformes</taxon>
        <taxon>Callorhinchidae</taxon>
        <taxon>Callorhinchus</taxon>
    </lineage>
</organism>
<dbReference type="InterPro" id="IPR010497">
    <property type="entry name" value="Epoxide_hydro_N"/>
</dbReference>
<dbReference type="InterPro" id="IPR000639">
    <property type="entry name" value="Epox_hydrolase-like"/>
</dbReference>
<name>A0A4W3JDV5_CALMI</name>
<comment type="catalytic activity">
    <reaction evidence="6">
        <text>cis-stilbene oxide + H2O = (1R,2R)-hydrobenzoin</text>
        <dbReference type="Rhea" id="RHEA:23900"/>
        <dbReference type="ChEBI" id="CHEBI:15377"/>
        <dbReference type="ChEBI" id="CHEBI:50004"/>
        <dbReference type="ChEBI" id="CHEBI:50014"/>
        <dbReference type="EC" id="3.3.2.9"/>
    </reaction>
</comment>
<dbReference type="Proteomes" id="UP000314986">
    <property type="component" value="Unassembled WGS sequence"/>
</dbReference>
<dbReference type="OMA" id="EMANRPQ"/>
<comment type="similarity">
    <text evidence="3 6">Belongs to the peptidase S33 family.</text>
</comment>
<dbReference type="GO" id="GO:0033961">
    <property type="term" value="F:cis-stilbene-oxide hydrolase activity"/>
    <property type="evidence" value="ECO:0007669"/>
    <property type="project" value="UniProtKB-UniRule"/>
</dbReference>
<evidence type="ECO:0000256" key="3">
    <source>
        <dbReference type="ARBA" id="ARBA00010088"/>
    </source>
</evidence>
<feature type="domain" description="Epoxide hydrolase N-terminal" evidence="8">
    <location>
        <begin position="50"/>
        <end position="157"/>
    </location>
</feature>
<dbReference type="PRINTS" id="PR00412">
    <property type="entry name" value="EPOXHYDRLASE"/>
</dbReference>
<reference evidence="10" key="3">
    <citation type="journal article" date="2014" name="Nature">
        <title>Elephant shark genome provides unique insights into gnathostome evolution.</title>
        <authorList>
            <consortium name="International Elephant Shark Genome Sequencing Consortium"/>
            <person name="Venkatesh B."/>
            <person name="Lee A.P."/>
            <person name="Ravi V."/>
            <person name="Maurya A.K."/>
            <person name="Lian M.M."/>
            <person name="Swann J.B."/>
            <person name="Ohta Y."/>
            <person name="Flajnik M.F."/>
            <person name="Sutoh Y."/>
            <person name="Kasahara M."/>
            <person name="Hoon S."/>
            <person name="Gangu V."/>
            <person name="Roy S.W."/>
            <person name="Irimia M."/>
            <person name="Korzh V."/>
            <person name="Kondrychyn I."/>
            <person name="Lim Z.W."/>
            <person name="Tay B.H."/>
            <person name="Tohari S."/>
            <person name="Kong K.W."/>
            <person name="Ho S."/>
            <person name="Lorente-Galdos B."/>
            <person name="Quilez J."/>
            <person name="Marques-Bonet T."/>
            <person name="Raney B.J."/>
            <person name="Ingham P.W."/>
            <person name="Tay A."/>
            <person name="Hillier L.W."/>
            <person name="Minx P."/>
            <person name="Boehm T."/>
            <person name="Wilson R.K."/>
            <person name="Brenner S."/>
            <person name="Warren W.C."/>
        </authorList>
    </citation>
    <scope>NUCLEOTIDE SEQUENCE [LARGE SCALE GENOMIC DNA]</scope>
</reference>
<dbReference type="InParanoid" id="A0A4W3JDV5"/>
<feature type="active site" description="Nucleophile" evidence="7">
    <location>
        <position position="226"/>
    </location>
</feature>
<keyword evidence="6" id="KW-0472">Membrane</keyword>
<evidence type="ECO:0000256" key="5">
    <source>
        <dbReference type="ARBA" id="ARBA00022801"/>
    </source>
</evidence>
<dbReference type="InterPro" id="IPR029058">
    <property type="entry name" value="AB_hydrolase_fold"/>
</dbReference>
<keyword evidence="5 6" id="KW-0378">Hydrolase</keyword>
<reference evidence="10" key="2">
    <citation type="journal article" date="2007" name="PLoS Biol.">
        <title>Survey sequencing and comparative analysis of the elephant shark (Callorhinchus milii) genome.</title>
        <authorList>
            <person name="Venkatesh B."/>
            <person name="Kirkness E.F."/>
            <person name="Loh Y.H."/>
            <person name="Halpern A.L."/>
            <person name="Lee A.P."/>
            <person name="Johnson J."/>
            <person name="Dandona N."/>
            <person name="Viswanathan L.D."/>
            <person name="Tay A."/>
            <person name="Venter J.C."/>
            <person name="Strausberg R.L."/>
            <person name="Brenner S."/>
        </authorList>
    </citation>
    <scope>NUCLEOTIDE SEQUENCE [LARGE SCALE GENOMIC DNA]</scope>
</reference>
<comment type="catalytic activity">
    <reaction evidence="1 6">
        <text>1-(4-methoxyphenyl)-N-methyl-N-[(3-methyloxetan-3-yl)methyl]methanamine + H2O = 2-{[(4-methoxybenzyl)(methyl)amino]methyl}-2-methylpropane-1,3-diol</text>
        <dbReference type="Rhea" id="RHEA:55764"/>
        <dbReference type="ChEBI" id="CHEBI:15377"/>
        <dbReference type="ChEBI" id="CHEBI:139161"/>
        <dbReference type="ChEBI" id="CHEBI:139164"/>
        <dbReference type="EC" id="3.3.2.9"/>
    </reaction>
</comment>
<evidence type="ECO:0000256" key="4">
    <source>
        <dbReference type="ARBA" id="ARBA00022797"/>
    </source>
</evidence>
<feature type="active site" description="Proton donor" evidence="7">
    <location>
        <position position="376"/>
    </location>
</feature>
<evidence type="ECO:0000256" key="2">
    <source>
        <dbReference type="ARBA" id="ARBA00004111"/>
    </source>
</evidence>
<dbReference type="GO" id="GO:0005789">
    <property type="term" value="C:endoplasmic reticulum membrane"/>
    <property type="evidence" value="ECO:0007669"/>
    <property type="project" value="UniProtKB-SubCell"/>
</dbReference>
<keyword evidence="10" id="KW-1185">Reference proteome</keyword>
<dbReference type="InterPro" id="IPR016292">
    <property type="entry name" value="Epoxide_hydrolase"/>
</dbReference>
<dbReference type="GO" id="GO:0097176">
    <property type="term" value="P:epoxide metabolic process"/>
    <property type="evidence" value="ECO:0007669"/>
    <property type="project" value="TreeGrafter"/>
</dbReference>
<dbReference type="SUPFAM" id="SSF53474">
    <property type="entry name" value="alpha/beta-Hydrolases"/>
    <property type="match status" value="1"/>
</dbReference>
<dbReference type="AlphaFoldDB" id="A0A4W3JDV5"/>
<dbReference type="STRING" id="7868.ENSCMIP00000041599"/>
<evidence type="ECO:0000313" key="10">
    <source>
        <dbReference type="Proteomes" id="UP000314986"/>
    </source>
</evidence>
<dbReference type="Gene3D" id="3.40.50.1820">
    <property type="entry name" value="alpha/beta hydrolase"/>
    <property type="match status" value="1"/>
</dbReference>
<reference evidence="10" key="1">
    <citation type="journal article" date="2006" name="Science">
        <title>Ancient noncoding elements conserved in the human genome.</title>
        <authorList>
            <person name="Venkatesh B."/>
            <person name="Kirkness E.F."/>
            <person name="Loh Y.H."/>
            <person name="Halpern A.L."/>
            <person name="Lee A.P."/>
            <person name="Johnson J."/>
            <person name="Dandona N."/>
            <person name="Viswanathan L.D."/>
            <person name="Tay A."/>
            <person name="Venter J.C."/>
            <person name="Strausberg R.L."/>
            <person name="Brenner S."/>
        </authorList>
    </citation>
    <scope>NUCLEOTIDE SEQUENCE [LARGE SCALE GENOMIC DNA]</scope>
</reference>
<gene>
    <name evidence="9" type="primary">LOC103181611</name>
</gene>
<comment type="subcellular location">
    <subcellularLocation>
        <location evidence="6">Endoplasmic reticulum membrane</location>
    </subcellularLocation>
    <subcellularLocation>
        <location evidence="2">Microsome membrane</location>
        <topology evidence="2">Single-pass membrane protein</topology>
    </subcellularLocation>
</comment>
<evidence type="ECO:0000256" key="6">
    <source>
        <dbReference type="PIRNR" id="PIRNR001112"/>
    </source>
</evidence>
<feature type="active site" description="Proton acceptor" evidence="7">
    <location>
        <position position="433"/>
    </location>
</feature>
<dbReference type="PIRSF" id="PIRSF001112">
    <property type="entry name" value="Epoxide_hydrolase"/>
    <property type="match status" value="1"/>
</dbReference>
<sequence length="466" mass="53199">MLLELVLTVAAASLIYLLVFRREKQTLPMGDGWWGPGQRPDSEEDESVCPFRVETSEEELKDLHHRLDATRLTPPLEDARFHYGVNSHYLRKVLDYWRNQFDWKKQVDILNSFPHFKTRIEGIEVHFVHVKPGRLPGERDAIPLLMVHGWPGSFYEFYKILPLLTEPEAHGLSQEHVFQVVCPSIPGYGFSEAPHKKGFDTVSAGRIFYKLMRRLGFQKFYVQGGDWGSMICINIAQMAPSHVRGLHVNFVPLAQGWLVQLLSLMFGRHLPALFGFEEEDLKRLFPFMEKGFYHILKESGYLHIQATKPDTIGFGLNDSPAGLAAYIMEKFSTWINPEFRDLEDGGLERKLSLDELLTNVMIYWVSGTIASSMRFYKENLGNGIGNNLHEKIPVQVPTGIAAFPHELLHIPRLWARQKFPNIVRYSFLPRGGHFAAFEEPALLSLGAGSHPTQLLLTLHAKLVGWS</sequence>
<dbReference type="PANTHER" id="PTHR21661">
    <property type="entry name" value="EPOXIDE HYDROLASE 1-RELATED"/>
    <property type="match status" value="1"/>
</dbReference>
<evidence type="ECO:0000256" key="1">
    <source>
        <dbReference type="ARBA" id="ARBA00000221"/>
    </source>
</evidence>
<comment type="function">
    <text evidence="6">Biotransformation enzyme that catalyzes the hydrolysis of arene and aliphatic epoxides to less reactive and more water soluble dihydrodiols by the trans addition of water.</text>
</comment>
<dbReference type="PANTHER" id="PTHR21661:SF70">
    <property type="entry name" value="EPOXIDE HYDROLASE 1"/>
    <property type="match status" value="1"/>
</dbReference>
<evidence type="ECO:0000259" key="8">
    <source>
        <dbReference type="Pfam" id="PF06441"/>
    </source>
</evidence>
<keyword evidence="6" id="KW-0256">Endoplasmic reticulum</keyword>
<protein>
    <recommendedName>
        <fullName evidence="6">Epoxide hydrolase</fullName>
        <ecNumber evidence="6">3.3.2.9</ecNumber>
    </recommendedName>
</protein>
<reference evidence="9" key="4">
    <citation type="submission" date="2025-08" db="UniProtKB">
        <authorList>
            <consortium name="Ensembl"/>
        </authorList>
    </citation>
    <scope>IDENTIFICATION</scope>
</reference>
<reference evidence="9" key="5">
    <citation type="submission" date="2025-09" db="UniProtKB">
        <authorList>
            <consortium name="Ensembl"/>
        </authorList>
    </citation>
    <scope>IDENTIFICATION</scope>
</reference>
<dbReference type="Pfam" id="PF06441">
    <property type="entry name" value="EHN"/>
    <property type="match status" value="1"/>
</dbReference>
<dbReference type="GeneTree" id="ENSGT00390000002210"/>
<proteinExistence type="inferred from homology"/>
<keyword evidence="4 6" id="KW-0058">Aromatic hydrocarbons catabolism</keyword>
<evidence type="ECO:0000256" key="7">
    <source>
        <dbReference type="PIRSR" id="PIRSR001112-1"/>
    </source>
</evidence>
<evidence type="ECO:0000313" key="9">
    <source>
        <dbReference type="Ensembl" id="ENSCMIP00000041599.1"/>
    </source>
</evidence>
<dbReference type="EC" id="3.3.2.9" evidence="6"/>
<dbReference type="Ensembl" id="ENSCMIT00000042192.1">
    <property type="protein sequence ID" value="ENSCMIP00000041599.1"/>
    <property type="gene ID" value="ENSCMIG00000017335.1"/>
</dbReference>
<accession>A0A4W3JDV5</accession>